<dbReference type="Pfam" id="PF00581">
    <property type="entry name" value="Rhodanese"/>
    <property type="match status" value="1"/>
</dbReference>
<evidence type="ECO:0000256" key="10">
    <source>
        <dbReference type="ARBA" id="ARBA00075110"/>
    </source>
</evidence>
<dbReference type="GO" id="GO:0008146">
    <property type="term" value="F:sulfotransferase activity"/>
    <property type="evidence" value="ECO:0007669"/>
    <property type="project" value="TreeGrafter"/>
</dbReference>
<evidence type="ECO:0000256" key="3">
    <source>
        <dbReference type="ARBA" id="ARBA00022741"/>
    </source>
</evidence>
<evidence type="ECO:0000256" key="2">
    <source>
        <dbReference type="ARBA" id="ARBA00022679"/>
    </source>
</evidence>
<comment type="similarity">
    <text evidence="1">Belongs to the HesA/MoeB/ThiF family.</text>
</comment>
<evidence type="ECO:0000256" key="1">
    <source>
        <dbReference type="ARBA" id="ARBA00009919"/>
    </source>
</evidence>
<comment type="subunit">
    <text evidence="7">Homodimer. Forms a stable heterotetrameric complex of 2 MoeB and 2 MoaD during adenylation of MoaD.</text>
</comment>
<dbReference type="InterPro" id="IPR035985">
    <property type="entry name" value="Ubiquitin-activating_enz"/>
</dbReference>
<dbReference type="GO" id="GO:0061605">
    <property type="term" value="F:molybdopterin-synthase adenylyltransferase activity"/>
    <property type="evidence" value="ECO:0007669"/>
    <property type="project" value="UniProtKB-EC"/>
</dbReference>
<protein>
    <recommendedName>
        <fullName evidence="9">Molybdopterin-synthase adenylyltransferase</fullName>
        <ecNumber evidence="8">2.7.7.80</ecNumber>
    </recommendedName>
    <alternativeName>
        <fullName evidence="12">MoaD protein adenylase</fullName>
    </alternativeName>
    <alternativeName>
        <fullName evidence="10">Molybdopterin-converting factor subunit 1 adenylase</fullName>
    </alternativeName>
    <alternativeName>
        <fullName evidence="11">Sulfur carrier protein MoaD adenylyltransferase</fullName>
    </alternativeName>
</protein>
<dbReference type="PROSITE" id="PS50206">
    <property type="entry name" value="RHODANESE_3"/>
    <property type="match status" value="1"/>
</dbReference>
<dbReference type="CDD" id="cd00757">
    <property type="entry name" value="ThiF_MoeB_HesA_family"/>
    <property type="match status" value="1"/>
</dbReference>
<dbReference type="GO" id="GO:0005524">
    <property type="term" value="F:ATP binding"/>
    <property type="evidence" value="ECO:0007669"/>
    <property type="project" value="UniProtKB-KW"/>
</dbReference>
<dbReference type="OrthoDB" id="9804286at2"/>
<keyword evidence="2 14" id="KW-0808">Transferase</keyword>
<dbReference type="AlphaFoldDB" id="A0A504JLW0"/>
<organism evidence="14 15">
    <name type="scientific">Aquimarina algicola</name>
    <dbReference type="NCBI Taxonomy" id="2589995"/>
    <lineage>
        <taxon>Bacteria</taxon>
        <taxon>Pseudomonadati</taxon>
        <taxon>Bacteroidota</taxon>
        <taxon>Flavobacteriia</taxon>
        <taxon>Flavobacteriales</taxon>
        <taxon>Flavobacteriaceae</taxon>
        <taxon>Aquimarina</taxon>
    </lineage>
</organism>
<sequence>MNTFNSRYHRQIILEEIGITGQNKINNAKVLVIGAGGLGCPILQYLTAAGVGTLGIIDFDTVDISNLHRQILYGTSTLGKNKAVAAKERLEDLNPDITIIAYPEQLTTKNAISIFENYDIIVDGSDNFSTRYLVNDASIITGKPLVYGAIFKFEGQVSVFNYQNGPSYRCLFPEPPKAGSVPNCSEIGVLGVLPGIIGSMQANETLKIILGLGNVLSNQLFMYDCLAGTSSSFTTTRVEKEIENVKASAAYFETIDYDFFCGVSHVSEITAEMAFQKENVQFIDVREAHEQPKIDILNPIYIPLGTLQEQLTSIETNSAIIVFCQSGIRSKKAVEILQSNGFKNVSHVIGGANALAISMTNLKTNEI</sequence>
<evidence type="ECO:0000256" key="7">
    <source>
        <dbReference type="ARBA" id="ARBA00063809"/>
    </source>
</evidence>
<evidence type="ECO:0000256" key="12">
    <source>
        <dbReference type="ARBA" id="ARBA00078531"/>
    </source>
</evidence>
<keyword evidence="15" id="KW-1185">Reference proteome</keyword>
<keyword evidence="3" id="KW-0547">Nucleotide-binding</keyword>
<name>A0A504JLW0_9FLAO</name>
<feature type="domain" description="Rhodanese" evidence="13">
    <location>
        <begin position="276"/>
        <end position="364"/>
    </location>
</feature>
<dbReference type="GO" id="GO:0004792">
    <property type="term" value="F:thiosulfate-cyanide sulfurtransferase activity"/>
    <property type="evidence" value="ECO:0007669"/>
    <property type="project" value="TreeGrafter"/>
</dbReference>
<evidence type="ECO:0000256" key="11">
    <source>
        <dbReference type="ARBA" id="ARBA00075328"/>
    </source>
</evidence>
<dbReference type="InterPro" id="IPR000594">
    <property type="entry name" value="ThiF_NAD_FAD-bd"/>
</dbReference>
<dbReference type="Gene3D" id="3.40.250.10">
    <property type="entry name" value="Rhodanese-like domain"/>
    <property type="match status" value="1"/>
</dbReference>
<dbReference type="NCBIfam" id="NF004281">
    <property type="entry name" value="PRK05690.1"/>
    <property type="match status" value="1"/>
</dbReference>
<evidence type="ECO:0000256" key="8">
    <source>
        <dbReference type="ARBA" id="ARBA00066884"/>
    </source>
</evidence>
<gene>
    <name evidence="14" type="primary">moeB</name>
    <name evidence="14" type="ORF">FHK87_07665</name>
</gene>
<dbReference type="SUPFAM" id="SSF69572">
    <property type="entry name" value="Activating enzymes of the ubiquitin-like proteins"/>
    <property type="match status" value="1"/>
</dbReference>
<reference evidence="14 15" key="1">
    <citation type="submission" date="2019-06" db="EMBL/GenBank/DDBJ databases">
        <authorList>
            <person name="Meng X."/>
        </authorList>
    </citation>
    <scope>NUCLEOTIDE SEQUENCE [LARGE SCALE GENOMIC DNA]</scope>
    <source>
        <strain evidence="14 15">M625</strain>
    </source>
</reference>
<evidence type="ECO:0000256" key="5">
    <source>
        <dbReference type="ARBA" id="ARBA00052218"/>
    </source>
</evidence>
<evidence type="ECO:0000256" key="6">
    <source>
        <dbReference type="ARBA" id="ARBA00055169"/>
    </source>
</evidence>
<comment type="catalytic activity">
    <reaction evidence="5">
        <text>[molybdopterin-synthase sulfur-carrier protein]-C-terminal Gly-Gly + ATP + H(+) = [molybdopterin-synthase sulfur-carrier protein]-C-terminal Gly-Gly-AMP + diphosphate</text>
        <dbReference type="Rhea" id="RHEA:43616"/>
        <dbReference type="Rhea" id="RHEA-COMP:12159"/>
        <dbReference type="Rhea" id="RHEA-COMP:12202"/>
        <dbReference type="ChEBI" id="CHEBI:15378"/>
        <dbReference type="ChEBI" id="CHEBI:30616"/>
        <dbReference type="ChEBI" id="CHEBI:33019"/>
        <dbReference type="ChEBI" id="CHEBI:90618"/>
        <dbReference type="ChEBI" id="CHEBI:90778"/>
        <dbReference type="EC" id="2.7.7.80"/>
    </reaction>
</comment>
<dbReference type="EMBL" id="VFWZ01000002">
    <property type="protein sequence ID" value="TPN87450.1"/>
    <property type="molecule type" value="Genomic_DNA"/>
</dbReference>
<dbReference type="GO" id="GO:0008641">
    <property type="term" value="F:ubiquitin-like modifier activating enzyme activity"/>
    <property type="evidence" value="ECO:0007669"/>
    <property type="project" value="InterPro"/>
</dbReference>
<evidence type="ECO:0000259" key="13">
    <source>
        <dbReference type="PROSITE" id="PS50206"/>
    </source>
</evidence>
<proteinExistence type="inferred from homology"/>
<keyword evidence="4" id="KW-0067">ATP-binding</keyword>
<dbReference type="Proteomes" id="UP000315540">
    <property type="component" value="Unassembled WGS sequence"/>
</dbReference>
<dbReference type="InterPro" id="IPR001763">
    <property type="entry name" value="Rhodanese-like_dom"/>
</dbReference>
<dbReference type="GO" id="GO:0005829">
    <property type="term" value="C:cytosol"/>
    <property type="evidence" value="ECO:0007669"/>
    <property type="project" value="TreeGrafter"/>
</dbReference>
<comment type="caution">
    <text evidence="14">The sequence shown here is derived from an EMBL/GenBank/DDBJ whole genome shotgun (WGS) entry which is preliminary data.</text>
</comment>
<dbReference type="InterPro" id="IPR036873">
    <property type="entry name" value="Rhodanese-like_dom_sf"/>
</dbReference>
<dbReference type="PANTHER" id="PTHR10953:SF102">
    <property type="entry name" value="ADENYLYLTRANSFERASE AND SULFURTRANSFERASE MOCS3"/>
    <property type="match status" value="1"/>
</dbReference>
<dbReference type="SMART" id="SM00450">
    <property type="entry name" value="RHOD"/>
    <property type="match status" value="1"/>
</dbReference>
<evidence type="ECO:0000256" key="4">
    <source>
        <dbReference type="ARBA" id="ARBA00022840"/>
    </source>
</evidence>
<evidence type="ECO:0000256" key="9">
    <source>
        <dbReference type="ARBA" id="ARBA00073635"/>
    </source>
</evidence>
<dbReference type="Pfam" id="PF00899">
    <property type="entry name" value="ThiF"/>
    <property type="match status" value="1"/>
</dbReference>
<accession>A0A504JLW0</accession>
<evidence type="ECO:0000313" key="14">
    <source>
        <dbReference type="EMBL" id="TPN87450.1"/>
    </source>
</evidence>
<dbReference type="EC" id="2.7.7.80" evidence="8"/>
<dbReference type="RefSeq" id="WP_140592092.1">
    <property type="nucleotide sequence ID" value="NZ_VFWZ01000002.1"/>
</dbReference>
<evidence type="ECO:0000313" key="15">
    <source>
        <dbReference type="Proteomes" id="UP000315540"/>
    </source>
</evidence>
<dbReference type="PANTHER" id="PTHR10953">
    <property type="entry name" value="UBIQUITIN-ACTIVATING ENZYME E1"/>
    <property type="match status" value="1"/>
</dbReference>
<keyword evidence="14" id="KW-0548">Nucleotidyltransferase</keyword>
<dbReference type="FunFam" id="3.40.50.720:FF:000033">
    <property type="entry name" value="Adenylyltransferase and sulfurtransferase MOCS3"/>
    <property type="match status" value="1"/>
</dbReference>
<comment type="function">
    <text evidence="6">Catalyzes the adenylation by ATP of the carboxyl group of the C-terminal glycine of sulfur carrier protein MoaD.</text>
</comment>
<dbReference type="Gene3D" id="3.40.50.720">
    <property type="entry name" value="NAD(P)-binding Rossmann-like Domain"/>
    <property type="match status" value="1"/>
</dbReference>
<dbReference type="CDD" id="cd00158">
    <property type="entry name" value="RHOD"/>
    <property type="match status" value="1"/>
</dbReference>
<dbReference type="InterPro" id="IPR045886">
    <property type="entry name" value="ThiF/MoeB/HesA"/>
</dbReference>